<dbReference type="GO" id="GO:0005776">
    <property type="term" value="C:autophagosome"/>
    <property type="evidence" value="ECO:0007669"/>
    <property type="project" value="UniProtKB-SubCell"/>
</dbReference>
<feature type="compositionally biased region" description="Low complexity" evidence="7">
    <location>
        <begin position="485"/>
        <end position="509"/>
    </location>
</feature>
<feature type="compositionally biased region" description="Pro residues" evidence="7">
    <location>
        <begin position="451"/>
        <end position="484"/>
    </location>
</feature>
<evidence type="ECO:0000256" key="1">
    <source>
        <dbReference type="ARBA" id="ARBA00004419"/>
    </source>
</evidence>
<accession>A0A9P6MRF0</accession>
<dbReference type="AlphaFoldDB" id="A0A9P6MRF0"/>
<organism evidence="9 10">
    <name type="scientific">Entomortierella chlamydospora</name>
    <dbReference type="NCBI Taxonomy" id="101097"/>
    <lineage>
        <taxon>Eukaryota</taxon>
        <taxon>Fungi</taxon>
        <taxon>Fungi incertae sedis</taxon>
        <taxon>Mucoromycota</taxon>
        <taxon>Mortierellomycotina</taxon>
        <taxon>Mortierellomycetes</taxon>
        <taxon>Mortierellales</taxon>
        <taxon>Mortierellaceae</taxon>
        <taxon>Entomortierella</taxon>
    </lineage>
</organism>
<evidence type="ECO:0000256" key="4">
    <source>
        <dbReference type="ARBA" id="ARBA00022833"/>
    </source>
</evidence>
<dbReference type="CDD" id="cd14947">
    <property type="entry name" value="NBR1_like"/>
    <property type="match status" value="1"/>
</dbReference>
<dbReference type="Gene3D" id="2.60.40.10">
    <property type="entry name" value="Immunoglobulins"/>
    <property type="match status" value="1"/>
</dbReference>
<evidence type="ECO:0000256" key="3">
    <source>
        <dbReference type="ARBA" id="ARBA00022771"/>
    </source>
</evidence>
<dbReference type="CDD" id="cd02340">
    <property type="entry name" value="ZZ_NBR1_like"/>
    <property type="match status" value="2"/>
</dbReference>
<dbReference type="InterPro" id="IPR013783">
    <property type="entry name" value="Ig-like_fold"/>
</dbReference>
<dbReference type="FunFam" id="3.30.60.90:FF:000007">
    <property type="entry name" value="Next to BRCA1 gene 1 protein"/>
    <property type="match status" value="1"/>
</dbReference>
<dbReference type="EMBL" id="JAAAID010001401">
    <property type="protein sequence ID" value="KAG0010153.1"/>
    <property type="molecule type" value="Genomic_DNA"/>
</dbReference>
<keyword evidence="10" id="KW-1185">Reference proteome</keyword>
<feature type="region of interest" description="Disordered" evidence="7">
    <location>
        <begin position="726"/>
        <end position="745"/>
    </location>
</feature>
<dbReference type="CDD" id="cd02249">
    <property type="entry name" value="ZZ"/>
    <property type="match status" value="1"/>
</dbReference>
<comment type="caution">
    <text evidence="9">The sequence shown here is derived from an EMBL/GenBank/DDBJ whole genome shotgun (WGS) entry which is preliminary data.</text>
</comment>
<evidence type="ECO:0000313" key="9">
    <source>
        <dbReference type="EMBL" id="KAG0010153.1"/>
    </source>
</evidence>
<protein>
    <recommendedName>
        <fullName evidence="8">ZZ-type domain-containing protein</fullName>
    </recommendedName>
</protein>
<keyword evidence="3 6" id="KW-0863">Zinc-finger</keyword>
<keyword evidence="2" id="KW-0479">Metal-binding</keyword>
<proteinExistence type="predicted"/>
<dbReference type="GO" id="GO:0070013">
    <property type="term" value="C:intracellular organelle lumen"/>
    <property type="evidence" value="ECO:0007669"/>
    <property type="project" value="UniProtKB-ARBA"/>
</dbReference>
<dbReference type="PANTHER" id="PTHR20930:SF0">
    <property type="entry name" value="PROTEIN ILRUN"/>
    <property type="match status" value="1"/>
</dbReference>
<dbReference type="GO" id="GO:0008270">
    <property type="term" value="F:zinc ion binding"/>
    <property type="evidence" value="ECO:0007669"/>
    <property type="project" value="UniProtKB-KW"/>
</dbReference>
<name>A0A9P6MRF0_9FUNG</name>
<evidence type="ECO:0000256" key="5">
    <source>
        <dbReference type="ARBA" id="ARBA00023329"/>
    </source>
</evidence>
<dbReference type="GO" id="GO:0031410">
    <property type="term" value="C:cytoplasmic vesicle"/>
    <property type="evidence" value="ECO:0007669"/>
    <property type="project" value="UniProtKB-KW"/>
</dbReference>
<dbReference type="InterPro" id="IPR043145">
    <property type="entry name" value="Znf_ZZ_sf"/>
</dbReference>
<evidence type="ECO:0000256" key="6">
    <source>
        <dbReference type="PROSITE-ProRule" id="PRU00228"/>
    </source>
</evidence>
<dbReference type="InterPro" id="IPR032350">
    <property type="entry name" value="Nbr1_FW"/>
</dbReference>
<evidence type="ECO:0000313" key="10">
    <source>
        <dbReference type="Proteomes" id="UP000703661"/>
    </source>
</evidence>
<dbReference type="OrthoDB" id="661148at2759"/>
<comment type="subcellular location">
    <subcellularLocation>
        <location evidence="1">Cytoplasmic vesicle</location>
        <location evidence="1">Autophagosome</location>
    </subcellularLocation>
</comment>
<dbReference type="PANTHER" id="PTHR20930">
    <property type="entry name" value="OVARIAN CARCINOMA ANTIGEN CA125-RELATED"/>
    <property type="match status" value="1"/>
</dbReference>
<feature type="domain" description="ZZ-type" evidence="8">
    <location>
        <begin position="340"/>
        <end position="392"/>
    </location>
</feature>
<dbReference type="PROSITE" id="PS01357">
    <property type="entry name" value="ZF_ZZ_1"/>
    <property type="match status" value="2"/>
</dbReference>
<dbReference type="Proteomes" id="UP000703661">
    <property type="component" value="Unassembled WGS sequence"/>
</dbReference>
<keyword evidence="5" id="KW-0968">Cytoplasmic vesicle</keyword>
<feature type="domain" description="ZZ-type" evidence="8">
    <location>
        <begin position="205"/>
        <end position="258"/>
    </location>
</feature>
<evidence type="ECO:0000256" key="7">
    <source>
        <dbReference type="SAM" id="MobiDB-lite"/>
    </source>
</evidence>
<dbReference type="Pfam" id="PF16158">
    <property type="entry name" value="N_BRCA1_IG"/>
    <property type="match status" value="1"/>
</dbReference>
<dbReference type="SMART" id="SM00291">
    <property type="entry name" value="ZnF_ZZ"/>
    <property type="match status" value="3"/>
</dbReference>
<reference evidence="9" key="1">
    <citation type="journal article" date="2020" name="Fungal Divers.">
        <title>Resolving the Mortierellaceae phylogeny through synthesis of multi-gene phylogenetics and phylogenomics.</title>
        <authorList>
            <person name="Vandepol N."/>
            <person name="Liber J."/>
            <person name="Desiro A."/>
            <person name="Na H."/>
            <person name="Kennedy M."/>
            <person name="Barry K."/>
            <person name="Grigoriev I.V."/>
            <person name="Miller A.N."/>
            <person name="O'Donnell K."/>
            <person name="Stajich J.E."/>
            <person name="Bonito G."/>
        </authorList>
    </citation>
    <scope>NUCLEOTIDE SEQUENCE</scope>
    <source>
        <strain evidence="9">NRRL 2769</strain>
    </source>
</reference>
<dbReference type="PROSITE" id="PS50135">
    <property type="entry name" value="ZF_ZZ_2"/>
    <property type="match status" value="3"/>
</dbReference>
<dbReference type="Pfam" id="PF00569">
    <property type="entry name" value="ZZ"/>
    <property type="match status" value="3"/>
</dbReference>
<dbReference type="InterPro" id="IPR000433">
    <property type="entry name" value="Znf_ZZ"/>
</dbReference>
<gene>
    <name evidence="9" type="ORF">BGZ80_001745</name>
</gene>
<dbReference type="FunFam" id="2.60.40.10:FF:000199">
    <property type="entry name" value="next to BRCA1 gene 1 protein-like"/>
    <property type="match status" value="1"/>
</dbReference>
<keyword evidence="4" id="KW-0862">Zinc</keyword>
<evidence type="ECO:0000256" key="2">
    <source>
        <dbReference type="ARBA" id="ARBA00022723"/>
    </source>
</evidence>
<feature type="region of interest" description="Disordered" evidence="7">
    <location>
        <begin position="433"/>
        <end position="526"/>
    </location>
</feature>
<sequence>MLCIVKASLGGEHRRFNLATVNTANIQLEASKLSFETLHSKLCTLFNQPKLTILFEDNSGTRKPIEKDSDVLEAVMLSSLLVPQTATTMLVRLAVELCQEPEATTPTQEAESSGATSPCSASICSSNTMCSNILKEPHKTQFCKNDETCTRISACEREDVYTKMDVCNKEDANKSSCKKTESCASKSSCDSQTTCTPKTSCEVIHHNVICDICNLIVKGVRYKCRDCDDFDLCQKCYVLAPENHNRLHVFRAIKHSVHMPPDRTNRRSFASSFSTTAMHSAICDICSERICGNRYKCFICPDYDLCEDCLPMAEIYHKDHSFATISYPGQVNITINNTVHPGVICDGCNNGIVGIRYKCGNCADFDLCGNCEASSYDHDPFHVFIKIRKPICNRATPPFRLLPFMYKRGWGKTARKYPDADADDDASCPVEALTVPCYPPPQAAPSQPQSAPSPQPQSAPSPQPQSTPSPRPRAPQSTPSPQPRSEPSSQLQSALSGSQPESSQPQPQQTLPEVAVSSSPEGDEVSLKTAMNEPKYSASFVKDINLHDGTVIQAGSQFLKIWEMFNTGPSEWPKDTVIQYVGGDRMFSDADMDVKAPCFKIPMAAVDESVCVTADLKAPSQPGRYISYWRLVAPSGEPFGQRIWCDILVEECSESGSDSVGSSIMIFPTVDYQDNADRNDANITNDANTNNARPWSQKSQSCTGDIKKAASNEQNMLSGAITITNSSITSHPHPPSAASTEDRLSVRSGGLTTRSVMSRIYGSEEGTESLYETHSDGATVTEHSFFDDNEVNGFVVVVDSDDDA</sequence>
<dbReference type="CDD" id="cd05992">
    <property type="entry name" value="PB1"/>
    <property type="match status" value="1"/>
</dbReference>
<evidence type="ECO:0000259" key="8">
    <source>
        <dbReference type="PROSITE" id="PS50135"/>
    </source>
</evidence>
<dbReference type="Gene3D" id="3.30.60.90">
    <property type="match status" value="3"/>
</dbReference>
<dbReference type="SUPFAM" id="SSF57850">
    <property type="entry name" value="RING/U-box"/>
    <property type="match status" value="3"/>
</dbReference>
<feature type="domain" description="ZZ-type" evidence="8">
    <location>
        <begin position="278"/>
        <end position="330"/>
    </location>
</feature>